<dbReference type="PANTHER" id="PTHR47506">
    <property type="entry name" value="TRANSCRIPTIONAL REGULATORY PROTEIN"/>
    <property type="match status" value="1"/>
</dbReference>
<evidence type="ECO:0000259" key="5">
    <source>
        <dbReference type="PROSITE" id="PS50977"/>
    </source>
</evidence>
<protein>
    <recommendedName>
        <fullName evidence="5">HTH tetR-type domain-containing protein</fullName>
    </recommendedName>
</protein>
<organism evidence="6 7">
    <name type="scientific">Candidatus Enterococcus wittei</name>
    <dbReference type="NCBI Taxonomy" id="1987383"/>
    <lineage>
        <taxon>Bacteria</taxon>
        <taxon>Bacillati</taxon>
        <taxon>Bacillota</taxon>
        <taxon>Bacilli</taxon>
        <taxon>Lactobacillales</taxon>
        <taxon>Enterococcaceae</taxon>
        <taxon>Enterococcus</taxon>
    </lineage>
</organism>
<keyword evidence="2 4" id="KW-0238">DNA-binding</keyword>
<dbReference type="SUPFAM" id="SSF46689">
    <property type="entry name" value="Homeodomain-like"/>
    <property type="match status" value="1"/>
</dbReference>
<evidence type="ECO:0000313" key="6">
    <source>
        <dbReference type="EMBL" id="OTP10052.1"/>
    </source>
</evidence>
<dbReference type="PRINTS" id="PR00455">
    <property type="entry name" value="HTHTETR"/>
</dbReference>
<dbReference type="InterPro" id="IPR023772">
    <property type="entry name" value="DNA-bd_HTH_TetR-type_CS"/>
</dbReference>
<proteinExistence type="predicted"/>
<comment type="caution">
    <text evidence="6">The sequence shown here is derived from an EMBL/GenBank/DDBJ whole genome shotgun (WGS) entry which is preliminary data.</text>
</comment>
<keyword evidence="7" id="KW-1185">Reference proteome</keyword>
<dbReference type="GO" id="GO:0003677">
    <property type="term" value="F:DNA binding"/>
    <property type="evidence" value="ECO:0007669"/>
    <property type="project" value="UniProtKB-UniRule"/>
</dbReference>
<sequence>MVHRYNKDTQSRILKEANRLFMSKGYQATSTREIAKNAGVTQPNLYHYFGDKEKLYTAVLEEHLLTVGKDLRAILDENKTDFQKALIQMTNYLVQTHLLDLFMMLHDLKLHLSSDLQTHLFYLWKKSYREPFEIVFSMNQAALRNHITTEMAAKHFFLLLAPYITESTSSLENPFSVEQFIDLYLNGVLK</sequence>
<evidence type="ECO:0000256" key="2">
    <source>
        <dbReference type="ARBA" id="ARBA00023125"/>
    </source>
</evidence>
<dbReference type="AlphaFoldDB" id="A0A242JXU6"/>
<accession>A0A242JXU6</accession>
<dbReference type="PROSITE" id="PS50977">
    <property type="entry name" value="HTH_TETR_2"/>
    <property type="match status" value="1"/>
</dbReference>
<evidence type="ECO:0000256" key="1">
    <source>
        <dbReference type="ARBA" id="ARBA00023015"/>
    </source>
</evidence>
<dbReference type="Gene3D" id="1.10.357.10">
    <property type="entry name" value="Tetracycline Repressor, domain 2"/>
    <property type="match status" value="1"/>
</dbReference>
<dbReference type="Pfam" id="PF00440">
    <property type="entry name" value="TetR_N"/>
    <property type="match status" value="1"/>
</dbReference>
<feature type="DNA-binding region" description="H-T-H motif" evidence="4">
    <location>
        <begin position="30"/>
        <end position="49"/>
    </location>
</feature>
<evidence type="ECO:0000256" key="4">
    <source>
        <dbReference type="PROSITE-ProRule" id="PRU00335"/>
    </source>
</evidence>
<feature type="domain" description="HTH tetR-type" evidence="5">
    <location>
        <begin position="7"/>
        <end position="67"/>
    </location>
</feature>
<evidence type="ECO:0000256" key="3">
    <source>
        <dbReference type="ARBA" id="ARBA00023163"/>
    </source>
</evidence>
<keyword evidence="3" id="KW-0804">Transcription</keyword>
<dbReference type="PROSITE" id="PS01081">
    <property type="entry name" value="HTH_TETR_1"/>
    <property type="match status" value="1"/>
</dbReference>
<dbReference type="RefSeq" id="WP_086284837.1">
    <property type="nucleotide sequence ID" value="NZ_NGMO01000003.1"/>
</dbReference>
<gene>
    <name evidence="6" type="ORF">A5844_001749</name>
</gene>
<dbReference type="EMBL" id="NGMO01000003">
    <property type="protein sequence ID" value="OTP10052.1"/>
    <property type="molecule type" value="Genomic_DNA"/>
</dbReference>
<dbReference type="Proteomes" id="UP000194933">
    <property type="component" value="Unassembled WGS sequence"/>
</dbReference>
<dbReference type="STRING" id="1987383.A5844_001749"/>
<dbReference type="InterPro" id="IPR001647">
    <property type="entry name" value="HTH_TetR"/>
</dbReference>
<evidence type="ECO:0000313" key="7">
    <source>
        <dbReference type="Proteomes" id="UP000194933"/>
    </source>
</evidence>
<dbReference type="PANTHER" id="PTHR47506:SF1">
    <property type="entry name" value="HTH-TYPE TRANSCRIPTIONAL REGULATOR YJDC"/>
    <property type="match status" value="1"/>
</dbReference>
<keyword evidence="1" id="KW-0805">Transcription regulation</keyword>
<reference evidence="6 7" key="1">
    <citation type="submission" date="2017-05" db="EMBL/GenBank/DDBJ databases">
        <title>The Genome Sequence of Enterococcus sp. 10A9_DIV0425.</title>
        <authorList>
            <consortium name="The Broad Institute Genomics Platform"/>
            <consortium name="The Broad Institute Genomic Center for Infectious Diseases"/>
            <person name="Earl A."/>
            <person name="Manson A."/>
            <person name="Schwartman J."/>
            <person name="Gilmore M."/>
            <person name="Abouelleil A."/>
            <person name="Cao P."/>
            <person name="Chapman S."/>
            <person name="Cusick C."/>
            <person name="Shea T."/>
            <person name="Young S."/>
            <person name="Neafsey D."/>
            <person name="Nusbaum C."/>
            <person name="Birren B."/>
        </authorList>
    </citation>
    <scope>NUCLEOTIDE SEQUENCE [LARGE SCALE GENOMIC DNA]</scope>
    <source>
        <strain evidence="6 7">10A9_DIV0425</strain>
    </source>
</reference>
<name>A0A242JXU6_9ENTE</name>
<dbReference type="InterPro" id="IPR009057">
    <property type="entry name" value="Homeodomain-like_sf"/>
</dbReference>